<keyword evidence="1" id="KW-0805">Transcription regulation</keyword>
<feature type="domain" description="NAC" evidence="6">
    <location>
        <begin position="8"/>
        <end position="159"/>
    </location>
</feature>
<keyword evidence="2" id="KW-0238">DNA-binding</keyword>
<feature type="region of interest" description="Disordered" evidence="5">
    <location>
        <begin position="136"/>
        <end position="160"/>
    </location>
</feature>
<protein>
    <recommendedName>
        <fullName evidence="6">NAC domain-containing protein</fullName>
    </recommendedName>
</protein>
<dbReference type="InterPro" id="IPR036093">
    <property type="entry name" value="NAC_dom_sf"/>
</dbReference>
<accession>A0A2N9GYS6</accession>
<keyword evidence="4" id="KW-0539">Nucleus</keyword>
<gene>
    <name evidence="7" type="ORF">FSB_LOCUS32392</name>
</gene>
<evidence type="ECO:0000256" key="4">
    <source>
        <dbReference type="ARBA" id="ARBA00023242"/>
    </source>
</evidence>
<dbReference type="SUPFAM" id="SSF101941">
    <property type="entry name" value="NAC domain"/>
    <property type="match status" value="1"/>
</dbReference>
<dbReference type="Pfam" id="PF02365">
    <property type="entry name" value="NAM"/>
    <property type="match status" value="1"/>
</dbReference>
<evidence type="ECO:0000313" key="7">
    <source>
        <dbReference type="EMBL" id="SPD04510.1"/>
    </source>
</evidence>
<evidence type="ECO:0000256" key="5">
    <source>
        <dbReference type="SAM" id="MobiDB-lite"/>
    </source>
</evidence>
<dbReference type="Gene3D" id="2.170.150.80">
    <property type="entry name" value="NAC domain"/>
    <property type="match status" value="2"/>
</dbReference>
<name>A0A2N9GYS6_FAGSY</name>
<dbReference type="GO" id="GO:0006355">
    <property type="term" value="P:regulation of DNA-templated transcription"/>
    <property type="evidence" value="ECO:0007669"/>
    <property type="project" value="InterPro"/>
</dbReference>
<reference evidence="7" key="1">
    <citation type="submission" date="2018-02" db="EMBL/GenBank/DDBJ databases">
        <authorList>
            <person name="Cohen D.B."/>
            <person name="Kent A.D."/>
        </authorList>
    </citation>
    <scope>NUCLEOTIDE SEQUENCE</scope>
</reference>
<evidence type="ECO:0000256" key="1">
    <source>
        <dbReference type="ARBA" id="ARBA00023015"/>
    </source>
</evidence>
<proteinExistence type="predicted"/>
<evidence type="ECO:0000256" key="2">
    <source>
        <dbReference type="ARBA" id="ARBA00023125"/>
    </source>
</evidence>
<sequence length="160" mass="18570">MSKLPEILPPGYRFSPKDKELIELFLKPKITGKYKEDGPIPEIGFYQHEPWDLPDFSPIPRKDQEWFFFTEQDLKRQNGTRKNRATEAGYWKSTGRTPKGTGTCWVMHEYRITLKEFDGANPSQKTFVLCRLLEREDSESKSKPTLAPGDAVISDKMQIE</sequence>
<dbReference type="EMBL" id="OIVN01002545">
    <property type="protein sequence ID" value="SPD04510.1"/>
    <property type="molecule type" value="Genomic_DNA"/>
</dbReference>
<dbReference type="AlphaFoldDB" id="A0A2N9GYS6"/>
<dbReference type="PROSITE" id="PS51005">
    <property type="entry name" value="NAC"/>
    <property type="match status" value="1"/>
</dbReference>
<dbReference type="PANTHER" id="PTHR31744">
    <property type="entry name" value="PROTEIN CUP-SHAPED COTYLEDON 2-RELATED"/>
    <property type="match status" value="1"/>
</dbReference>
<keyword evidence="3" id="KW-0804">Transcription</keyword>
<organism evidence="7">
    <name type="scientific">Fagus sylvatica</name>
    <name type="common">Beechnut</name>
    <dbReference type="NCBI Taxonomy" id="28930"/>
    <lineage>
        <taxon>Eukaryota</taxon>
        <taxon>Viridiplantae</taxon>
        <taxon>Streptophyta</taxon>
        <taxon>Embryophyta</taxon>
        <taxon>Tracheophyta</taxon>
        <taxon>Spermatophyta</taxon>
        <taxon>Magnoliopsida</taxon>
        <taxon>eudicotyledons</taxon>
        <taxon>Gunneridae</taxon>
        <taxon>Pentapetalae</taxon>
        <taxon>rosids</taxon>
        <taxon>fabids</taxon>
        <taxon>Fagales</taxon>
        <taxon>Fagaceae</taxon>
        <taxon>Fagus</taxon>
    </lineage>
</organism>
<evidence type="ECO:0000256" key="3">
    <source>
        <dbReference type="ARBA" id="ARBA00023163"/>
    </source>
</evidence>
<dbReference type="GO" id="GO:0003677">
    <property type="term" value="F:DNA binding"/>
    <property type="evidence" value="ECO:0007669"/>
    <property type="project" value="UniProtKB-KW"/>
</dbReference>
<evidence type="ECO:0000259" key="6">
    <source>
        <dbReference type="PROSITE" id="PS51005"/>
    </source>
</evidence>
<dbReference type="PANTHER" id="PTHR31744:SF210">
    <property type="entry name" value="NAC DOMAIN-CONTAINING PROTEIN 86-LIKE"/>
    <property type="match status" value="1"/>
</dbReference>
<dbReference type="InterPro" id="IPR003441">
    <property type="entry name" value="NAC-dom"/>
</dbReference>